<dbReference type="Proteomes" id="UP000307244">
    <property type="component" value="Unassembled WGS sequence"/>
</dbReference>
<reference evidence="2 3" key="1">
    <citation type="submission" date="2019-04" db="EMBL/GenBank/DDBJ databases">
        <title>Pedobacter sp. RP-3-15 sp. nov., isolated from Arctic soil.</title>
        <authorList>
            <person name="Dahal R.H."/>
            <person name="Kim D.-U."/>
        </authorList>
    </citation>
    <scope>NUCLEOTIDE SEQUENCE [LARGE SCALE GENOMIC DNA]</scope>
    <source>
        <strain evidence="2 3">RP-3-15</strain>
    </source>
</reference>
<evidence type="ECO:0000313" key="2">
    <source>
        <dbReference type="EMBL" id="TKC07305.1"/>
    </source>
</evidence>
<gene>
    <name evidence="2" type="ORF">FA047_08600</name>
</gene>
<dbReference type="InterPro" id="IPR043744">
    <property type="entry name" value="DUF5689"/>
</dbReference>
<protein>
    <recommendedName>
        <fullName evidence="1">DUF5689 domain-containing protein</fullName>
    </recommendedName>
</protein>
<proteinExistence type="predicted"/>
<dbReference type="Pfam" id="PF18942">
    <property type="entry name" value="DUF5689"/>
    <property type="match status" value="1"/>
</dbReference>
<feature type="domain" description="DUF5689" evidence="1">
    <location>
        <begin position="43"/>
        <end position="246"/>
    </location>
</feature>
<evidence type="ECO:0000313" key="3">
    <source>
        <dbReference type="Proteomes" id="UP000307244"/>
    </source>
</evidence>
<organism evidence="2 3">
    <name type="scientific">Pedobacter frigoris</name>
    <dbReference type="NCBI Taxonomy" id="2571272"/>
    <lineage>
        <taxon>Bacteria</taxon>
        <taxon>Pseudomonadati</taxon>
        <taxon>Bacteroidota</taxon>
        <taxon>Sphingobacteriia</taxon>
        <taxon>Sphingobacteriales</taxon>
        <taxon>Sphingobacteriaceae</taxon>
        <taxon>Pedobacter</taxon>
    </lineage>
</organism>
<dbReference type="OrthoDB" id="1111074at2"/>
<name>A0A4U1CPB7_9SPHI</name>
<comment type="caution">
    <text evidence="2">The sequence shown here is derived from an EMBL/GenBank/DDBJ whole genome shotgun (WGS) entry which is preliminary data.</text>
</comment>
<accession>A0A4U1CPB7</accession>
<keyword evidence="3" id="KW-1185">Reference proteome</keyword>
<dbReference type="PROSITE" id="PS51257">
    <property type="entry name" value="PROKAR_LIPOPROTEIN"/>
    <property type="match status" value="1"/>
</dbReference>
<dbReference type="EMBL" id="SWBQ01000002">
    <property type="protein sequence ID" value="TKC07305.1"/>
    <property type="molecule type" value="Genomic_DNA"/>
</dbReference>
<dbReference type="AlphaFoldDB" id="A0A4U1CPB7"/>
<sequence>MKKIKKYIVGVVALTAMLSACKRDTDINIIKGTASEYIANLDLRRIYRGSNVSLTKQAMREAAYIKGQVISDHSAGNMPTGLLFVQNAKNMGGGIDSLRGIAINIGDAAASYLPGDSVHVKIEGGTITRVNGILQITGLTAANVEKKTSGVPLRVVPVSTIDLKVSPERYESCLSIIYNCNFDPNIGVETIEGLKTFNEGSGDMQMSVSNAANFKTEFLPYSANIKGIIIPSATGGPQIRPRVKADFTPTSITVDASIPLGPNPVIITGFLPDPTGTDANYEYIQLMATQDLDFRQKQFSVFTTNNAGSTNPFPVNGWATGGIRTYKFNLTRGTVRKGTFFYVGGFKLVNGVGSADISSANWVVSKLYANEDGDDGIGTKTTNVLANTGNAAGIAVFATTNVGLNTVPSDVVFYAGTGGNAFGSGVGYAITDNDFYKRLNGTVSQPFYLQGNNTGRVVAGNPTATSFVYLGGVYDAAAKKWANPVSQPTRKGQFVITPSSLVAIEKMADATKVIN</sequence>
<dbReference type="RefSeq" id="WP_136835559.1">
    <property type="nucleotide sequence ID" value="NZ_SWBQ01000002.1"/>
</dbReference>
<evidence type="ECO:0000259" key="1">
    <source>
        <dbReference type="Pfam" id="PF18942"/>
    </source>
</evidence>